<organism evidence="1 2">
    <name type="scientific">Dendrobium catenatum</name>
    <dbReference type="NCBI Taxonomy" id="906689"/>
    <lineage>
        <taxon>Eukaryota</taxon>
        <taxon>Viridiplantae</taxon>
        <taxon>Streptophyta</taxon>
        <taxon>Embryophyta</taxon>
        <taxon>Tracheophyta</taxon>
        <taxon>Spermatophyta</taxon>
        <taxon>Magnoliopsida</taxon>
        <taxon>Liliopsida</taxon>
        <taxon>Asparagales</taxon>
        <taxon>Orchidaceae</taxon>
        <taxon>Epidendroideae</taxon>
        <taxon>Malaxideae</taxon>
        <taxon>Dendrobiinae</taxon>
        <taxon>Dendrobium</taxon>
    </lineage>
</organism>
<reference evidence="1 2" key="2">
    <citation type="journal article" date="2017" name="Nature">
        <title>The Apostasia genome and the evolution of orchids.</title>
        <authorList>
            <person name="Zhang G.Q."/>
            <person name="Liu K.W."/>
            <person name="Li Z."/>
            <person name="Lohaus R."/>
            <person name="Hsiao Y.Y."/>
            <person name="Niu S.C."/>
            <person name="Wang J.Y."/>
            <person name="Lin Y.C."/>
            <person name="Xu Q."/>
            <person name="Chen L.J."/>
            <person name="Yoshida K."/>
            <person name="Fujiwara S."/>
            <person name="Wang Z.W."/>
            <person name="Zhang Y.Q."/>
            <person name="Mitsuda N."/>
            <person name="Wang M."/>
            <person name="Liu G.H."/>
            <person name="Pecoraro L."/>
            <person name="Huang H.X."/>
            <person name="Xiao X.J."/>
            <person name="Lin M."/>
            <person name="Wu X.Y."/>
            <person name="Wu W.L."/>
            <person name="Chen Y.Y."/>
            <person name="Chang S.B."/>
            <person name="Sakamoto S."/>
            <person name="Ohme-Takagi M."/>
            <person name="Yagi M."/>
            <person name="Zeng S.J."/>
            <person name="Shen C.Y."/>
            <person name="Yeh C.M."/>
            <person name="Luo Y.B."/>
            <person name="Tsai W.C."/>
            <person name="Van de Peer Y."/>
            <person name="Liu Z.J."/>
        </authorList>
    </citation>
    <scope>NUCLEOTIDE SEQUENCE [LARGE SCALE GENOMIC DNA]</scope>
    <source>
        <tissue evidence="1">The whole plant</tissue>
    </source>
</reference>
<dbReference type="AlphaFoldDB" id="A0A2I0W2M2"/>
<sequence>MPYFKDCIGAIDGTHVDARIPIEEQVVYIGRHHSLTQNVMAACNFNMCLTFFAPG</sequence>
<evidence type="ECO:0000313" key="1">
    <source>
        <dbReference type="EMBL" id="PKU69907.1"/>
    </source>
</evidence>
<dbReference type="Proteomes" id="UP000233837">
    <property type="component" value="Unassembled WGS sequence"/>
</dbReference>
<accession>A0A2I0W2M2</accession>
<dbReference type="EMBL" id="KZ502983">
    <property type="protein sequence ID" value="PKU69907.1"/>
    <property type="molecule type" value="Genomic_DNA"/>
</dbReference>
<gene>
    <name evidence="1" type="ORF">MA16_Dca026768</name>
</gene>
<keyword evidence="2" id="KW-1185">Reference proteome</keyword>
<evidence type="ECO:0000313" key="2">
    <source>
        <dbReference type="Proteomes" id="UP000233837"/>
    </source>
</evidence>
<proteinExistence type="predicted"/>
<protein>
    <recommendedName>
        <fullName evidence="3">DDE Tnp4 domain-containing protein</fullName>
    </recommendedName>
</protein>
<reference evidence="1 2" key="1">
    <citation type="journal article" date="2016" name="Sci. Rep.">
        <title>The Dendrobium catenatum Lindl. genome sequence provides insights into polysaccharide synthase, floral development and adaptive evolution.</title>
        <authorList>
            <person name="Zhang G.Q."/>
            <person name="Xu Q."/>
            <person name="Bian C."/>
            <person name="Tsai W.C."/>
            <person name="Yeh C.M."/>
            <person name="Liu K.W."/>
            <person name="Yoshida K."/>
            <person name="Zhang L.S."/>
            <person name="Chang S.B."/>
            <person name="Chen F."/>
            <person name="Shi Y."/>
            <person name="Su Y.Y."/>
            <person name="Zhang Y.Q."/>
            <person name="Chen L.J."/>
            <person name="Yin Y."/>
            <person name="Lin M."/>
            <person name="Huang H."/>
            <person name="Deng H."/>
            <person name="Wang Z.W."/>
            <person name="Zhu S.L."/>
            <person name="Zhao X."/>
            <person name="Deng C."/>
            <person name="Niu S.C."/>
            <person name="Huang J."/>
            <person name="Wang M."/>
            <person name="Liu G.H."/>
            <person name="Yang H.J."/>
            <person name="Xiao X.J."/>
            <person name="Hsiao Y.Y."/>
            <person name="Wu W.L."/>
            <person name="Chen Y.Y."/>
            <person name="Mitsuda N."/>
            <person name="Ohme-Takagi M."/>
            <person name="Luo Y.B."/>
            <person name="Van de Peer Y."/>
            <person name="Liu Z.J."/>
        </authorList>
    </citation>
    <scope>NUCLEOTIDE SEQUENCE [LARGE SCALE GENOMIC DNA]</scope>
    <source>
        <tissue evidence="1">The whole plant</tissue>
    </source>
</reference>
<name>A0A2I0W2M2_9ASPA</name>
<evidence type="ECO:0008006" key="3">
    <source>
        <dbReference type="Google" id="ProtNLM"/>
    </source>
</evidence>